<dbReference type="SUPFAM" id="SSF55811">
    <property type="entry name" value="Nudix"/>
    <property type="match status" value="1"/>
</dbReference>
<evidence type="ECO:0000256" key="2">
    <source>
        <dbReference type="ARBA" id="ARBA00022723"/>
    </source>
</evidence>
<keyword evidence="4" id="KW-0460">Magnesium</keyword>
<evidence type="ECO:0000256" key="1">
    <source>
        <dbReference type="ARBA" id="ARBA00001946"/>
    </source>
</evidence>
<dbReference type="EMBL" id="JAMPLM010000001">
    <property type="protein sequence ID" value="MEP1056881.1"/>
    <property type="molecule type" value="Genomic_DNA"/>
</dbReference>
<dbReference type="InterPro" id="IPR015797">
    <property type="entry name" value="NUDIX_hydrolase-like_dom_sf"/>
</dbReference>
<sequence>MRKRMLILRQSGVLPYRMTAGKAEVLLVTSTRRKRWIVPKGWIALGLSAADSAAKEALEEAGVSGHVVTPAIETYVDRKWGYPCEMELFLMRVETVLDDWSEAKQRKRQWLSLSEAAKRVKSKTLKHLLIRLEAQPALLDQH</sequence>
<dbReference type="PROSITE" id="PS51462">
    <property type="entry name" value="NUDIX"/>
    <property type="match status" value="1"/>
</dbReference>
<dbReference type="Pfam" id="PF00293">
    <property type="entry name" value="NUDIX"/>
    <property type="match status" value="1"/>
</dbReference>
<comment type="caution">
    <text evidence="6">The sequence shown here is derived from an EMBL/GenBank/DDBJ whole genome shotgun (WGS) entry which is preliminary data.</text>
</comment>
<keyword evidence="7" id="KW-1185">Reference proteome</keyword>
<keyword evidence="2" id="KW-0479">Metal-binding</keyword>
<name>A0ABV0KCR4_9CYAN</name>
<reference evidence="6 7" key="1">
    <citation type="submission" date="2022-04" db="EMBL/GenBank/DDBJ databases">
        <title>Positive selection, recombination, and allopatry shape intraspecific diversity of widespread and dominant cyanobacteria.</title>
        <authorList>
            <person name="Wei J."/>
            <person name="Shu W."/>
            <person name="Hu C."/>
        </authorList>
    </citation>
    <scope>NUCLEOTIDE SEQUENCE [LARGE SCALE GENOMIC DNA]</scope>
    <source>
        <strain evidence="6 7">AS-A4</strain>
    </source>
</reference>
<dbReference type="CDD" id="cd04666">
    <property type="entry name" value="NUDIX_DIPP2_like_Nudt4"/>
    <property type="match status" value="1"/>
</dbReference>
<organism evidence="6 7">
    <name type="scientific">Stenomitos frigidus AS-A4</name>
    <dbReference type="NCBI Taxonomy" id="2933935"/>
    <lineage>
        <taxon>Bacteria</taxon>
        <taxon>Bacillati</taxon>
        <taxon>Cyanobacteriota</taxon>
        <taxon>Cyanophyceae</taxon>
        <taxon>Leptolyngbyales</taxon>
        <taxon>Leptolyngbyaceae</taxon>
        <taxon>Stenomitos</taxon>
    </lineage>
</organism>
<evidence type="ECO:0000313" key="6">
    <source>
        <dbReference type="EMBL" id="MEP1056881.1"/>
    </source>
</evidence>
<keyword evidence="3 6" id="KW-0378">Hydrolase</keyword>
<dbReference type="GO" id="GO:0016787">
    <property type="term" value="F:hydrolase activity"/>
    <property type="evidence" value="ECO:0007669"/>
    <property type="project" value="UniProtKB-KW"/>
</dbReference>
<dbReference type="InterPro" id="IPR047198">
    <property type="entry name" value="DDP-like_NUDIX"/>
</dbReference>
<gene>
    <name evidence="6" type="ORF">NDI38_00425</name>
</gene>
<dbReference type="Proteomes" id="UP001476950">
    <property type="component" value="Unassembled WGS sequence"/>
</dbReference>
<dbReference type="PANTHER" id="PTHR12629:SF0">
    <property type="entry name" value="DIPHOSPHOINOSITOL-POLYPHOSPHATE DIPHOSPHATASE"/>
    <property type="match status" value="1"/>
</dbReference>
<dbReference type="RefSeq" id="WP_190453268.1">
    <property type="nucleotide sequence ID" value="NZ_JAMPLM010000001.1"/>
</dbReference>
<accession>A0ABV0KCR4</accession>
<comment type="cofactor">
    <cofactor evidence="1">
        <name>Mg(2+)</name>
        <dbReference type="ChEBI" id="CHEBI:18420"/>
    </cofactor>
</comment>
<proteinExistence type="predicted"/>
<dbReference type="PANTHER" id="PTHR12629">
    <property type="entry name" value="DIPHOSPHOINOSITOL POLYPHOSPHATE PHOSPHOHYDROLASE"/>
    <property type="match status" value="1"/>
</dbReference>
<feature type="domain" description="Nudix hydrolase" evidence="5">
    <location>
        <begin position="6"/>
        <end position="133"/>
    </location>
</feature>
<evidence type="ECO:0000313" key="7">
    <source>
        <dbReference type="Proteomes" id="UP001476950"/>
    </source>
</evidence>
<evidence type="ECO:0000256" key="4">
    <source>
        <dbReference type="ARBA" id="ARBA00022842"/>
    </source>
</evidence>
<protein>
    <submittedName>
        <fullName evidence="6">NUDIX hydrolase</fullName>
    </submittedName>
</protein>
<evidence type="ECO:0000256" key="3">
    <source>
        <dbReference type="ARBA" id="ARBA00022801"/>
    </source>
</evidence>
<evidence type="ECO:0000259" key="5">
    <source>
        <dbReference type="PROSITE" id="PS51462"/>
    </source>
</evidence>
<dbReference type="InterPro" id="IPR000086">
    <property type="entry name" value="NUDIX_hydrolase_dom"/>
</dbReference>
<dbReference type="Gene3D" id="3.90.79.10">
    <property type="entry name" value="Nucleoside Triphosphate Pyrophosphohydrolase"/>
    <property type="match status" value="1"/>
</dbReference>